<dbReference type="InterPro" id="IPR001563">
    <property type="entry name" value="Peptidase_S10"/>
</dbReference>
<gene>
    <name evidence="2" type="ORF">DEO72_LG1g2161</name>
</gene>
<evidence type="ECO:0000313" key="3">
    <source>
        <dbReference type="Proteomes" id="UP000501690"/>
    </source>
</evidence>
<dbReference type="PRINTS" id="PR00724">
    <property type="entry name" value="CRBOXYPTASEC"/>
</dbReference>
<organism evidence="2 3">
    <name type="scientific">Vigna unguiculata</name>
    <name type="common">Cowpea</name>
    <dbReference type="NCBI Taxonomy" id="3917"/>
    <lineage>
        <taxon>Eukaryota</taxon>
        <taxon>Viridiplantae</taxon>
        <taxon>Streptophyta</taxon>
        <taxon>Embryophyta</taxon>
        <taxon>Tracheophyta</taxon>
        <taxon>Spermatophyta</taxon>
        <taxon>Magnoliopsida</taxon>
        <taxon>eudicotyledons</taxon>
        <taxon>Gunneridae</taxon>
        <taxon>Pentapetalae</taxon>
        <taxon>rosids</taxon>
        <taxon>fabids</taxon>
        <taxon>Fabales</taxon>
        <taxon>Fabaceae</taxon>
        <taxon>Papilionoideae</taxon>
        <taxon>50 kb inversion clade</taxon>
        <taxon>NPAAA clade</taxon>
        <taxon>indigoferoid/millettioid clade</taxon>
        <taxon>Phaseoleae</taxon>
        <taxon>Vigna</taxon>
    </lineage>
</organism>
<dbReference type="Pfam" id="PF00450">
    <property type="entry name" value="Peptidase_S10"/>
    <property type="match status" value="1"/>
</dbReference>
<dbReference type="SUPFAM" id="SSF53474">
    <property type="entry name" value="alpha/beta-Hydrolases"/>
    <property type="match status" value="1"/>
</dbReference>
<protein>
    <submittedName>
        <fullName evidence="2">Cathepsin A</fullName>
    </submittedName>
</protein>
<dbReference type="GO" id="GO:0006508">
    <property type="term" value="P:proteolysis"/>
    <property type="evidence" value="ECO:0007669"/>
    <property type="project" value="InterPro"/>
</dbReference>
<evidence type="ECO:0000256" key="1">
    <source>
        <dbReference type="ARBA" id="ARBA00009431"/>
    </source>
</evidence>
<dbReference type="InterPro" id="IPR029058">
    <property type="entry name" value="AB_hydrolase_fold"/>
</dbReference>
<name>A0A4D6KPL3_VIGUN</name>
<comment type="similarity">
    <text evidence="1">Belongs to the peptidase S10 family.</text>
</comment>
<dbReference type="AlphaFoldDB" id="A0A4D6KPL3"/>
<dbReference type="PANTHER" id="PTHR11802">
    <property type="entry name" value="SERINE PROTEASE FAMILY S10 SERINE CARBOXYPEPTIDASE"/>
    <property type="match status" value="1"/>
</dbReference>
<proteinExistence type="inferred from homology"/>
<reference evidence="2 3" key="1">
    <citation type="submission" date="2019-04" db="EMBL/GenBank/DDBJ databases">
        <title>An improved genome assembly and genetic linkage map for asparagus bean, Vigna unguiculata ssp. sesquipedialis.</title>
        <authorList>
            <person name="Xia Q."/>
            <person name="Zhang R."/>
            <person name="Dong Y."/>
        </authorList>
    </citation>
    <scope>NUCLEOTIDE SEQUENCE [LARGE SCALE GENOMIC DNA]</scope>
    <source>
        <tissue evidence="2">Leaf</tissue>
    </source>
</reference>
<sequence>MQTRRSIIIAAKRSVIIALHRRRPPSSTHTVTLWQKRVPTFIVHKAKPLSENPPRIGKKIVRDGFRVLHFGMYVGGYVNNPRPECSSLGVGALSENGAFRPNGKVLIRNEYSWNIEANILYLETPVGVGFSYAIGGSSYEIVNDETTCNLLQLLWKFVPMRL</sequence>
<keyword evidence="3" id="KW-1185">Reference proteome</keyword>
<dbReference type="GO" id="GO:0005773">
    <property type="term" value="C:vacuole"/>
    <property type="evidence" value="ECO:0007669"/>
    <property type="project" value="TreeGrafter"/>
</dbReference>
<evidence type="ECO:0000313" key="2">
    <source>
        <dbReference type="EMBL" id="QCD78525.1"/>
    </source>
</evidence>
<dbReference type="GO" id="GO:0004185">
    <property type="term" value="F:serine-type carboxypeptidase activity"/>
    <property type="evidence" value="ECO:0007669"/>
    <property type="project" value="InterPro"/>
</dbReference>
<dbReference type="PANTHER" id="PTHR11802:SF123">
    <property type="entry name" value="CARBOXYPEPTIDASE"/>
    <property type="match status" value="1"/>
</dbReference>
<dbReference type="EMBL" id="CP039345">
    <property type="protein sequence ID" value="QCD78525.1"/>
    <property type="molecule type" value="Genomic_DNA"/>
</dbReference>
<dbReference type="Proteomes" id="UP000501690">
    <property type="component" value="Linkage Group LG1"/>
</dbReference>
<accession>A0A4D6KPL3</accession>
<dbReference type="Gene3D" id="3.40.50.1820">
    <property type="entry name" value="alpha/beta hydrolase"/>
    <property type="match status" value="1"/>
</dbReference>